<feature type="transmembrane region" description="Helical" evidence="1">
    <location>
        <begin position="21"/>
        <end position="46"/>
    </location>
</feature>
<reference evidence="3" key="1">
    <citation type="submission" date="2021-04" db="EMBL/GenBank/DDBJ databases">
        <title>Microbacterium tenobrionis sp. nov. and Microbacterium allomyrinae sp. nov., isolated from larvae of Tenobrio molitor and Allomyrina dichotoma, respectively.</title>
        <authorList>
            <person name="Lee S.D."/>
        </authorList>
    </citation>
    <scope>NUCLEOTIDE SEQUENCE</scope>
    <source>
        <strain evidence="3">BWT-G7</strain>
    </source>
</reference>
<keyword evidence="1" id="KW-0812">Transmembrane</keyword>
<sequence>MARTQVKAAARRAESSPALEFAARAGYVADGIVHVLVGALVLVIAFGGDGESDQSGAFKAVAGAPLGFVVLWLLAITLWALAVWKVLDGILARSSSSGAAGRAQKWGRRASAWGQALLFAALGGIAAAVAIGARPDGEQTAEDASRGLLVVAGGPVVLALIGAAIAIGGVVFIVMGIRRSFRVTMSIPPGGAGRAVTTLGVAGYVAKGAALAIVGILLIVAAASSDADVAGGLDGAVDALLLLPSGPVIVGLVGAGFVAYGVFTVLRARYMRM</sequence>
<protein>
    <submittedName>
        <fullName evidence="3">DUF1206 domain-containing protein</fullName>
    </submittedName>
</protein>
<dbReference type="Pfam" id="PF06724">
    <property type="entry name" value="DUF1206"/>
    <property type="match status" value="3"/>
</dbReference>
<evidence type="ECO:0000313" key="4">
    <source>
        <dbReference type="Proteomes" id="UP001139354"/>
    </source>
</evidence>
<name>A0A9X1LXX7_9MICO</name>
<feature type="transmembrane region" description="Helical" evidence="1">
    <location>
        <begin position="112"/>
        <end position="133"/>
    </location>
</feature>
<feature type="domain" description="DUF1206" evidence="2">
    <location>
        <begin position="25"/>
        <end position="90"/>
    </location>
</feature>
<feature type="domain" description="DUF1206" evidence="2">
    <location>
        <begin position="113"/>
        <end position="179"/>
    </location>
</feature>
<accession>A0A9X1LXX7</accession>
<dbReference type="AlphaFoldDB" id="A0A9X1LXX7"/>
<feature type="transmembrane region" description="Helical" evidence="1">
    <location>
        <begin position="153"/>
        <end position="175"/>
    </location>
</feature>
<organism evidence="3 4">
    <name type="scientific">Microbacterium allomyrinae</name>
    <dbReference type="NCBI Taxonomy" id="2830666"/>
    <lineage>
        <taxon>Bacteria</taxon>
        <taxon>Bacillati</taxon>
        <taxon>Actinomycetota</taxon>
        <taxon>Actinomycetes</taxon>
        <taxon>Micrococcales</taxon>
        <taxon>Microbacteriaceae</taxon>
        <taxon>Microbacterium</taxon>
    </lineage>
</organism>
<comment type="caution">
    <text evidence="3">The sequence shown here is derived from an EMBL/GenBank/DDBJ whole genome shotgun (WGS) entry which is preliminary data.</text>
</comment>
<evidence type="ECO:0000256" key="1">
    <source>
        <dbReference type="SAM" id="Phobius"/>
    </source>
</evidence>
<evidence type="ECO:0000313" key="3">
    <source>
        <dbReference type="EMBL" id="MCC2033768.1"/>
    </source>
</evidence>
<dbReference type="RefSeq" id="WP_229385774.1">
    <property type="nucleotide sequence ID" value="NZ_JAGTTN010000007.1"/>
</dbReference>
<feature type="domain" description="DUF1206" evidence="2">
    <location>
        <begin position="202"/>
        <end position="270"/>
    </location>
</feature>
<feature type="transmembrane region" description="Helical" evidence="1">
    <location>
        <begin position="241"/>
        <end position="266"/>
    </location>
</feature>
<feature type="transmembrane region" description="Helical" evidence="1">
    <location>
        <begin position="66"/>
        <end position="87"/>
    </location>
</feature>
<dbReference type="Proteomes" id="UP001139354">
    <property type="component" value="Unassembled WGS sequence"/>
</dbReference>
<evidence type="ECO:0000259" key="2">
    <source>
        <dbReference type="Pfam" id="PF06724"/>
    </source>
</evidence>
<keyword evidence="4" id="KW-1185">Reference proteome</keyword>
<gene>
    <name evidence="3" type="ORF">KEC57_16405</name>
</gene>
<keyword evidence="1" id="KW-0472">Membrane</keyword>
<dbReference type="EMBL" id="JAGTTN010000007">
    <property type="protein sequence ID" value="MCC2033768.1"/>
    <property type="molecule type" value="Genomic_DNA"/>
</dbReference>
<dbReference type="InterPro" id="IPR009597">
    <property type="entry name" value="DUF1206"/>
</dbReference>
<proteinExistence type="predicted"/>
<keyword evidence="1" id="KW-1133">Transmembrane helix</keyword>
<feature type="transmembrane region" description="Helical" evidence="1">
    <location>
        <begin position="196"/>
        <end position="221"/>
    </location>
</feature>